<gene>
    <name evidence="1" type="ORF">HJG54_06505</name>
</gene>
<dbReference type="NCBIfam" id="TIGR01549">
    <property type="entry name" value="HAD-SF-IA-v1"/>
    <property type="match status" value="1"/>
</dbReference>
<dbReference type="EMBL" id="CP053586">
    <property type="protein sequence ID" value="WNZ22544.1"/>
    <property type="molecule type" value="Genomic_DNA"/>
</dbReference>
<proteinExistence type="predicted"/>
<dbReference type="PANTHER" id="PTHR46191">
    <property type="match status" value="1"/>
</dbReference>
<dbReference type="GO" id="GO:0016787">
    <property type="term" value="F:hydrolase activity"/>
    <property type="evidence" value="ECO:0007669"/>
    <property type="project" value="UniProtKB-KW"/>
</dbReference>
<dbReference type="InterPro" id="IPR006439">
    <property type="entry name" value="HAD-SF_hydro_IA"/>
</dbReference>
<dbReference type="InterPro" id="IPR044924">
    <property type="entry name" value="HAD-SF_hydro_IA_REG-2-like_cap"/>
</dbReference>
<dbReference type="RefSeq" id="WP_316434019.1">
    <property type="nucleotide sequence ID" value="NZ_CP053586.1"/>
</dbReference>
<dbReference type="Gene3D" id="3.40.50.1000">
    <property type="entry name" value="HAD superfamily/HAD-like"/>
    <property type="match status" value="1"/>
</dbReference>
<sequence>MSRTVPQVIFLDAVGTLFGVQQSVGAMYLNVTRRFGVDADAKALDRAFYQSFKSMPFPMAFPGVPVEQIPRKEYEWWEAIARDTFQRAGIYDQFSDFSAFFAELYAYFASPEPWFIYPDTIPFLNYWCNQGVDLGVLSNFDTRIHAVLKALGLTPYFASITISTEVGAAKPDPLIFQVALSKHNCSPDQAWHIGDSLQEDYEGAKTAGMRAIWLKR</sequence>
<protein>
    <submittedName>
        <fullName evidence="1">HAD family hydrolase</fullName>
    </submittedName>
</protein>
<organism evidence="1">
    <name type="scientific">Leptolyngbya sp. NK1-12</name>
    <dbReference type="NCBI Taxonomy" id="2547451"/>
    <lineage>
        <taxon>Bacteria</taxon>
        <taxon>Bacillati</taxon>
        <taxon>Cyanobacteriota</taxon>
        <taxon>Cyanophyceae</taxon>
        <taxon>Leptolyngbyales</taxon>
        <taxon>Leptolyngbyaceae</taxon>
        <taxon>Leptolyngbya group</taxon>
        <taxon>Leptolyngbya</taxon>
    </lineage>
</organism>
<reference evidence="1" key="1">
    <citation type="submission" date="2020-05" db="EMBL/GenBank/DDBJ databases">
        <authorList>
            <person name="Zhu T."/>
            <person name="Keshari N."/>
            <person name="Lu X."/>
        </authorList>
    </citation>
    <scope>NUCLEOTIDE SEQUENCE</scope>
    <source>
        <strain evidence="1">NK1-12</strain>
    </source>
</reference>
<dbReference type="SFLD" id="SFLDS00003">
    <property type="entry name" value="Haloacid_Dehalogenase"/>
    <property type="match status" value="1"/>
</dbReference>
<dbReference type="Pfam" id="PF00702">
    <property type="entry name" value="Hydrolase"/>
    <property type="match status" value="1"/>
</dbReference>
<dbReference type="CDD" id="cd16415">
    <property type="entry name" value="HAD_dREG-2_like"/>
    <property type="match status" value="1"/>
</dbReference>
<dbReference type="SUPFAM" id="SSF56784">
    <property type="entry name" value="HAD-like"/>
    <property type="match status" value="1"/>
</dbReference>
<dbReference type="PRINTS" id="PR00413">
    <property type="entry name" value="HADHALOGNASE"/>
</dbReference>
<keyword evidence="1" id="KW-0378">Hydrolase</keyword>
<dbReference type="PANTHER" id="PTHR46191:SF2">
    <property type="entry name" value="HALOACID DEHALOGENASE-LIKE HYDROLASE DOMAIN-CONTAINING PROTEIN 3"/>
    <property type="match status" value="1"/>
</dbReference>
<dbReference type="InterPro" id="IPR023214">
    <property type="entry name" value="HAD_sf"/>
</dbReference>
<dbReference type="NCBIfam" id="TIGR02252">
    <property type="entry name" value="DREG-2"/>
    <property type="match status" value="1"/>
</dbReference>
<dbReference type="Gene3D" id="1.10.150.720">
    <property type="entry name" value="Haloacid dehalogenase-like hydrolase"/>
    <property type="match status" value="1"/>
</dbReference>
<dbReference type="InterPro" id="IPR011949">
    <property type="entry name" value="HAD-SF_hydro_IA_REG-2-like"/>
</dbReference>
<dbReference type="InterPro" id="IPR051828">
    <property type="entry name" value="HAD-like_hydrolase_domain"/>
</dbReference>
<dbReference type="AlphaFoldDB" id="A0AA97AFN0"/>
<dbReference type="InterPro" id="IPR036412">
    <property type="entry name" value="HAD-like_sf"/>
</dbReference>
<name>A0AA97AFN0_9CYAN</name>
<dbReference type="SFLD" id="SFLDG01129">
    <property type="entry name" value="C1.5:_HAD__Beta-PGM__Phosphata"/>
    <property type="match status" value="1"/>
</dbReference>
<evidence type="ECO:0000313" key="1">
    <source>
        <dbReference type="EMBL" id="WNZ22544.1"/>
    </source>
</evidence>
<accession>A0AA97AFN0</accession>